<evidence type="ECO:0000256" key="2">
    <source>
        <dbReference type="ARBA" id="ARBA00022475"/>
    </source>
</evidence>
<evidence type="ECO:0000256" key="7">
    <source>
        <dbReference type="ARBA" id="ARBA00023157"/>
    </source>
</evidence>
<dbReference type="InterPro" id="IPR036179">
    <property type="entry name" value="Ig-like_dom_sf"/>
</dbReference>
<feature type="transmembrane region" description="Helical" evidence="11">
    <location>
        <begin position="341"/>
        <end position="360"/>
    </location>
</feature>
<keyword evidence="6 11" id="KW-0472">Membrane</keyword>
<keyword evidence="7" id="KW-1015">Disulfide bond</keyword>
<dbReference type="PANTHER" id="PTHR25466:SF14">
    <property type="entry name" value="BUTYROPHILIN SUBFAMILY 2 MEMBER A2-LIKE-RELATED"/>
    <property type="match status" value="1"/>
</dbReference>
<comment type="caution">
    <text evidence="14">The sequence shown here is derived from an EMBL/GenBank/DDBJ whole genome shotgun (WGS) entry which is preliminary data.</text>
</comment>
<dbReference type="PANTHER" id="PTHR25466">
    <property type="entry name" value="T-LYMPHOCYTE ACTIVATION ANTIGEN"/>
    <property type="match status" value="1"/>
</dbReference>
<dbReference type="InterPro" id="IPR007110">
    <property type="entry name" value="Ig-like_dom"/>
</dbReference>
<feature type="domain" description="Ig-like" evidence="13">
    <location>
        <begin position="17"/>
        <end position="123"/>
    </location>
</feature>
<evidence type="ECO:0000256" key="5">
    <source>
        <dbReference type="ARBA" id="ARBA00022989"/>
    </source>
</evidence>
<evidence type="ECO:0000256" key="10">
    <source>
        <dbReference type="ARBA" id="ARBA00023319"/>
    </source>
</evidence>
<keyword evidence="2" id="KW-1003">Cell membrane</keyword>
<feature type="chain" id="PRO_5044759806" description="Ig-like domain-containing protein" evidence="12">
    <location>
        <begin position="17"/>
        <end position="399"/>
    </location>
</feature>
<keyword evidence="9" id="KW-0325">Glycoprotein</keyword>
<keyword evidence="3 11" id="KW-0812">Transmembrane</keyword>
<dbReference type="InterPro" id="IPR051713">
    <property type="entry name" value="T-cell_Activation_Regulation"/>
</dbReference>
<evidence type="ECO:0000313" key="15">
    <source>
        <dbReference type="Proteomes" id="UP001626550"/>
    </source>
</evidence>
<dbReference type="InterPro" id="IPR013783">
    <property type="entry name" value="Ig-like_fold"/>
</dbReference>
<evidence type="ECO:0000256" key="4">
    <source>
        <dbReference type="ARBA" id="ARBA00022729"/>
    </source>
</evidence>
<comment type="subcellular location">
    <subcellularLocation>
        <location evidence="1">Cell membrane</location>
        <topology evidence="1">Single-pass type I membrane protein</topology>
    </subcellularLocation>
</comment>
<organism evidence="14 15">
    <name type="scientific">Cichlidogyrus casuarinus</name>
    <dbReference type="NCBI Taxonomy" id="1844966"/>
    <lineage>
        <taxon>Eukaryota</taxon>
        <taxon>Metazoa</taxon>
        <taxon>Spiralia</taxon>
        <taxon>Lophotrochozoa</taxon>
        <taxon>Platyhelminthes</taxon>
        <taxon>Monogenea</taxon>
        <taxon>Monopisthocotylea</taxon>
        <taxon>Dactylogyridea</taxon>
        <taxon>Ancyrocephalidae</taxon>
        <taxon>Cichlidogyrus</taxon>
    </lineage>
</organism>
<name>A0ABD2Q6B3_9PLAT</name>
<evidence type="ECO:0000256" key="9">
    <source>
        <dbReference type="ARBA" id="ARBA00023180"/>
    </source>
</evidence>
<dbReference type="AlphaFoldDB" id="A0ABD2Q6B3"/>
<accession>A0ABD2Q6B3</accession>
<dbReference type="Proteomes" id="UP001626550">
    <property type="component" value="Unassembled WGS sequence"/>
</dbReference>
<gene>
    <name evidence="14" type="ORF">Ciccas_006250</name>
</gene>
<dbReference type="EMBL" id="JBJKFK010000821">
    <property type="protein sequence ID" value="KAL3315124.1"/>
    <property type="molecule type" value="Genomic_DNA"/>
</dbReference>
<feature type="signal peptide" evidence="12">
    <location>
        <begin position="1"/>
        <end position="16"/>
    </location>
</feature>
<proteinExistence type="predicted"/>
<reference evidence="14 15" key="1">
    <citation type="submission" date="2024-11" db="EMBL/GenBank/DDBJ databases">
        <title>Adaptive evolution of stress response genes in parasites aligns with host niche diversity.</title>
        <authorList>
            <person name="Hahn C."/>
            <person name="Resl P."/>
        </authorList>
    </citation>
    <scope>NUCLEOTIDE SEQUENCE [LARGE SCALE GENOMIC DNA]</scope>
    <source>
        <strain evidence="14">EGGRZ-B1_66</strain>
        <tissue evidence="14">Body</tissue>
    </source>
</reference>
<keyword evidence="10" id="KW-0393">Immunoglobulin domain</keyword>
<evidence type="ECO:0000256" key="8">
    <source>
        <dbReference type="ARBA" id="ARBA00023170"/>
    </source>
</evidence>
<keyword evidence="5 11" id="KW-1133">Transmembrane helix</keyword>
<evidence type="ECO:0000256" key="6">
    <source>
        <dbReference type="ARBA" id="ARBA00023136"/>
    </source>
</evidence>
<dbReference type="GO" id="GO:0005886">
    <property type="term" value="C:plasma membrane"/>
    <property type="evidence" value="ECO:0007669"/>
    <property type="project" value="UniProtKB-SubCell"/>
</dbReference>
<keyword evidence="15" id="KW-1185">Reference proteome</keyword>
<evidence type="ECO:0000256" key="1">
    <source>
        <dbReference type="ARBA" id="ARBA00004251"/>
    </source>
</evidence>
<evidence type="ECO:0000259" key="13">
    <source>
        <dbReference type="PROSITE" id="PS50835"/>
    </source>
</evidence>
<evidence type="ECO:0000256" key="11">
    <source>
        <dbReference type="SAM" id="Phobius"/>
    </source>
</evidence>
<keyword evidence="4 12" id="KW-0732">Signal</keyword>
<evidence type="ECO:0000256" key="3">
    <source>
        <dbReference type="ARBA" id="ARBA00022692"/>
    </source>
</evidence>
<dbReference type="Gene3D" id="2.60.40.10">
    <property type="entry name" value="Immunoglobulins"/>
    <property type="match status" value="1"/>
</dbReference>
<dbReference type="SUPFAM" id="SSF48726">
    <property type="entry name" value="Immunoglobulin"/>
    <property type="match status" value="1"/>
</dbReference>
<evidence type="ECO:0000313" key="14">
    <source>
        <dbReference type="EMBL" id="KAL3315124.1"/>
    </source>
</evidence>
<sequence length="399" mass="44377">MLFGILLSLQLVLAFSEKVTLKLISKSPEIIFSDSNTDVELECTVAVDEGGDRGIGVVWRKDNEDFAERCLLYTKMQKKFSHHSCTQEEVNKKLVYRYLIKNVNIKDRGSYTCVFGKDLATVDLKVDVPAIVAKPLITAINDNNFIKQASDRGTRSDTSIKGLIFGEGTRYDPLDLTQTDKGGASAITIECQTSCSTSKNNLVWVSRNMTQHSFVAAQSMDPRFNCQAGLTSVRERVSLSCEYGRANHFSSSQIKLIGLNRISCLSDNGRTVQQVDQTLRRMTGGVANGEPVYNSEGSLQKLQYSSYDPECINNGKGRTSCVYVLCPGPPRESFLTYGEKIAIGLSVVLLIALSALLCCFTRERKAKKQRAKKRMQTYVPSCPQNFIPDDPYMGYAYQC</sequence>
<dbReference type="PROSITE" id="PS50835">
    <property type="entry name" value="IG_LIKE"/>
    <property type="match status" value="1"/>
</dbReference>
<keyword evidence="8" id="KW-0675">Receptor</keyword>
<protein>
    <recommendedName>
        <fullName evidence="13">Ig-like domain-containing protein</fullName>
    </recommendedName>
</protein>
<evidence type="ECO:0000256" key="12">
    <source>
        <dbReference type="SAM" id="SignalP"/>
    </source>
</evidence>